<organism evidence="1 2">
    <name type="scientific">Henosepilachna vigintioctopunctata</name>
    <dbReference type="NCBI Taxonomy" id="420089"/>
    <lineage>
        <taxon>Eukaryota</taxon>
        <taxon>Metazoa</taxon>
        <taxon>Ecdysozoa</taxon>
        <taxon>Arthropoda</taxon>
        <taxon>Hexapoda</taxon>
        <taxon>Insecta</taxon>
        <taxon>Pterygota</taxon>
        <taxon>Neoptera</taxon>
        <taxon>Endopterygota</taxon>
        <taxon>Coleoptera</taxon>
        <taxon>Polyphaga</taxon>
        <taxon>Cucujiformia</taxon>
        <taxon>Coccinelloidea</taxon>
        <taxon>Coccinellidae</taxon>
        <taxon>Epilachninae</taxon>
        <taxon>Epilachnini</taxon>
        <taxon>Henosepilachna</taxon>
    </lineage>
</organism>
<dbReference type="AlphaFoldDB" id="A0AAW1U6X3"/>
<dbReference type="EMBL" id="JARQZJ010000046">
    <property type="protein sequence ID" value="KAK9878290.1"/>
    <property type="molecule type" value="Genomic_DNA"/>
</dbReference>
<keyword evidence="2" id="KW-1185">Reference proteome</keyword>
<sequence>MDKLQFEFTILSGQDGKSNVYALTSISTQYNKIYDFPEDSQTVGLHKELIKTAAFAKVKNRLKTRHQVKTVWITMTSELLKVYVDVDGNMQFGDHFLEEIHDTEYFKQTEEKFALEKFTSRNTNAKVWIKTS</sequence>
<evidence type="ECO:0000313" key="2">
    <source>
        <dbReference type="Proteomes" id="UP001431783"/>
    </source>
</evidence>
<protein>
    <submittedName>
        <fullName evidence="1">Uncharacterized protein</fullName>
    </submittedName>
</protein>
<comment type="caution">
    <text evidence="1">The sequence shown here is derived from an EMBL/GenBank/DDBJ whole genome shotgun (WGS) entry which is preliminary data.</text>
</comment>
<dbReference type="Proteomes" id="UP001431783">
    <property type="component" value="Unassembled WGS sequence"/>
</dbReference>
<proteinExistence type="predicted"/>
<gene>
    <name evidence="1" type="ORF">WA026_021306</name>
</gene>
<accession>A0AAW1U6X3</accession>
<reference evidence="1 2" key="1">
    <citation type="submission" date="2023-03" db="EMBL/GenBank/DDBJ databases">
        <title>Genome insight into feeding habits of ladybird beetles.</title>
        <authorList>
            <person name="Li H.-S."/>
            <person name="Huang Y.-H."/>
            <person name="Pang H."/>
        </authorList>
    </citation>
    <scope>NUCLEOTIDE SEQUENCE [LARGE SCALE GENOMIC DNA]</scope>
    <source>
        <strain evidence="1">SYSU_2023b</strain>
        <tissue evidence="1">Whole body</tissue>
    </source>
</reference>
<name>A0AAW1U6X3_9CUCU</name>
<evidence type="ECO:0000313" key="1">
    <source>
        <dbReference type="EMBL" id="KAK9878290.1"/>
    </source>
</evidence>